<feature type="transmembrane region" description="Helical" evidence="16">
    <location>
        <begin position="794"/>
        <end position="815"/>
    </location>
</feature>
<feature type="binding site" evidence="14">
    <location>
        <position position="310"/>
    </location>
    <ligand>
        <name>ATP</name>
        <dbReference type="ChEBI" id="CHEBI:30616"/>
    </ligand>
</feature>
<dbReference type="Pfam" id="PF16212">
    <property type="entry name" value="PhoLip_ATPase_C"/>
    <property type="match status" value="1"/>
</dbReference>
<dbReference type="EMBL" id="FR824067">
    <property type="protein sequence ID" value="CCA16542.1"/>
    <property type="molecule type" value="Genomic_DNA"/>
</dbReference>
<feature type="coiled-coil region" evidence="17">
    <location>
        <begin position="551"/>
        <end position="578"/>
    </location>
</feature>
<dbReference type="SUPFAM" id="SSF81665">
    <property type="entry name" value="Calcium ATPase, transmembrane domain M"/>
    <property type="match status" value="1"/>
</dbReference>
<feature type="binding site" evidence="14">
    <location>
        <position position="487"/>
    </location>
    <ligand>
        <name>ATP</name>
        <dbReference type="ChEBI" id="CHEBI:30616"/>
    </ligand>
</feature>
<comment type="catalytic activity">
    <reaction evidence="12 16">
        <text>ATP + H2O + phospholipidSide 1 = ADP + phosphate + phospholipidSide 2.</text>
        <dbReference type="EC" id="7.6.2.1"/>
    </reaction>
</comment>
<dbReference type="NCBIfam" id="TIGR01494">
    <property type="entry name" value="ATPase_P-type"/>
    <property type="match status" value="1"/>
</dbReference>
<feature type="binding site" evidence="15">
    <location>
        <position position="310"/>
    </location>
    <ligand>
        <name>Mg(2+)</name>
        <dbReference type="ChEBI" id="CHEBI:18420"/>
    </ligand>
</feature>
<dbReference type="SUPFAM" id="SSF81653">
    <property type="entry name" value="Calcium ATPase, transduction domain A"/>
    <property type="match status" value="1"/>
</dbReference>
<evidence type="ECO:0000256" key="8">
    <source>
        <dbReference type="ARBA" id="ARBA00022842"/>
    </source>
</evidence>
<evidence type="ECO:0000256" key="2">
    <source>
        <dbReference type="ARBA" id="ARBA00008109"/>
    </source>
</evidence>
<dbReference type="SUPFAM" id="SSF81660">
    <property type="entry name" value="Metal cation-transporting ATPase, ATP-binding domain N"/>
    <property type="match status" value="1"/>
</dbReference>
<feature type="transmembrane region" description="Helical" evidence="16">
    <location>
        <begin position="827"/>
        <end position="847"/>
    </location>
</feature>
<feature type="transmembrane region" description="Helical" evidence="16">
    <location>
        <begin position="940"/>
        <end position="962"/>
    </location>
</feature>
<dbReference type="GO" id="GO:0140326">
    <property type="term" value="F:ATPase-coupled intramembrane lipid transporter activity"/>
    <property type="evidence" value="ECO:0007669"/>
    <property type="project" value="UniProtKB-EC"/>
</dbReference>
<feature type="transmembrane region" description="Helical" evidence="16">
    <location>
        <begin position="911"/>
        <end position="928"/>
    </location>
</feature>
<feature type="binding site" evidence="14">
    <location>
        <position position="423"/>
    </location>
    <ligand>
        <name>ATP</name>
        <dbReference type="ChEBI" id="CHEBI:30616"/>
    </ligand>
</feature>
<feature type="transmembrane region" description="Helical" evidence="16">
    <location>
        <begin position="239"/>
        <end position="260"/>
    </location>
</feature>
<keyword evidence="11 16" id="KW-0472">Membrane</keyword>
<feature type="binding site" evidence="14">
    <location>
        <position position="741"/>
    </location>
    <ligand>
        <name>ATP</name>
        <dbReference type="ChEBI" id="CHEBI:30616"/>
    </ligand>
</feature>
<feature type="binding site" evidence="14">
    <location>
        <position position="710"/>
    </location>
    <ligand>
        <name>ATP</name>
        <dbReference type="ChEBI" id="CHEBI:30616"/>
    </ligand>
</feature>
<comment type="cofactor">
    <cofactor evidence="15">
        <name>Mg(2+)</name>
        <dbReference type="ChEBI" id="CHEBI:18420"/>
    </cofactor>
</comment>
<organism evidence="19">
    <name type="scientific">Albugo laibachii Nc14</name>
    <dbReference type="NCBI Taxonomy" id="890382"/>
    <lineage>
        <taxon>Eukaryota</taxon>
        <taxon>Sar</taxon>
        <taxon>Stramenopiles</taxon>
        <taxon>Oomycota</taxon>
        <taxon>Peronosporomycetes</taxon>
        <taxon>Albuginales</taxon>
        <taxon>Albuginaceae</taxon>
        <taxon>Albugo</taxon>
    </lineage>
</organism>
<reference evidence="19" key="1">
    <citation type="journal article" date="2011" name="PLoS Biol.">
        <title>Gene gain and loss during evolution of obligate parasitism in the white rust pathogen of Arabidopsis thaliana.</title>
        <authorList>
            <person name="Kemen E."/>
            <person name="Gardiner A."/>
            <person name="Schultz-Larsen T."/>
            <person name="Kemen A.C."/>
            <person name="Balmuth A.L."/>
            <person name="Robert-Seilaniantz A."/>
            <person name="Bailey K."/>
            <person name="Holub E."/>
            <person name="Studholme D.J."/>
            <person name="Maclean D."/>
            <person name="Jones J.D."/>
        </authorList>
    </citation>
    <scope>NUCLEOTIDE SEQUENCE</scope>
</reference>
<dbReference type="InterPro" id="IPR018303">
    <property type="entry name" value="ATPase_P-typ_P_site"/>
</dbReference>
<feature type="active site" description="4-aspartylphosphate intermediate" evidence="13">
    <location>
        <position position="310"/>
    </location>
</feature>
<evidence type="ECO:0000256" key="7">
    <source>
        <dbReference type="ARBA" id="ARBA00022840"/>
    </source>
</evidence>
<feature type="binding site" evidence="14">
    <location>
        <position position="312"/>
    </location>
    <ligand>
        <name>ATP</name>
        <dbReference type="ChEBI" id="CHEBI:30616"/>
    </ligand>
</feature>
<dbReference type="InterPro" id="IPR036412">
    <property type="entry name" value="HAD-like_sf"/>
</dbReference>
<evidence type="ECO:0000256" key="10">
    <source>
        <dbReference type="ARBA" id="ARBA00022989"/>
    </source>
</evidence>
<feature type="binding site" evidence="14">
    <location>
        <position position="611"/>
    </location>
    <ligand>
        <name>ATP</name>
        <dbReference type="ChEBI" id="CHEBI:30616"/>
    </ligand>
</feature>
<feature type="binding site" evidence="14">
    <location>
        <position position="612"/>
    </location>
    <ligand>
        <name>ATP</name>
        <dbReference type="ChEBI" id="CHEBI:30616"/>
    </ligand>
</feature>
<dbReference type="GO" id="GO:0012505">
    <property type="term" value="C:endomembrane system"/>
    <property type="evidence" value="ECO:0007669"/>
    <property type="project" value="UniProtKB-SubCell"/>
</dbReference>
<comment type="similarity">
    <text evidence="2 16">Belongs to the cation transport ATPase (P-type) (TC 3.A.3) family. Type IV subfamily.</text>
</comment>
<evidence type="ECO:0000256" key="4">
    <source>
        <dbReference type="ARBA" id="ARBA00022692"/>
    </source>
</evidence>
<feature type="binding site" evidence="14">
    <location>
        <position position="716"/>
    </location>
    <ligand>
        <name>ATP</name>
        <dbReference type="ChEBI" id="CHEBI:30616"/>
    </ligand>
</feature>
<evidence type="ECO:0000313" key="19">
    <source>
        <dbReference type="EMBL" id="CCA16542.1"/>
    </source>
</evidence>
<evidence type="ECO:0000256" key="12">
    <source>
        <dbReference type="ARBA" id="ARBA00034036"/>
    </source>
</evidence>
<dbReference type="GO" id="GO:0045332">
    <property type="term" value="P:phospholipid translocation"/>
    <property type="evidence" value="ECO:0007669"/>
    <property type="project" value="TreeGrafter"/>
</dbReference>
<feature type="binding site" evidence="14">
    <location>
        <position position="523"/>
    </location>
    <ligand>
        <name>ATP</name>
        <dbReference type="ChEBI" id="CHEBI:30616"/>
    </ligand>
</feature>
<keyword evidence="9 16" id="KW-1278">Translocase</keyword>
<feature type="binding site" evidence="14">
    <location>
        <position position="610"/>
    </location>
    <ligand>
        <name>ATP</name>
        <dbReference type="ChEBI" id="CHEBI:30616"/>
    </ligand>
</feature>
<dbReference type="EC" id="7.6.2.1" evidence="16"/>
<dbReference type="InterPro" id="IPR001757">
    <property type="entry name" value="P_typ_ATPase"/>
</dbReference>
<dbReference type="SUPFAM" id="SSF56784">
    <property type="entry name" value="HAD-like"/>
    <property type="match status" value="1"/>
</dbReference>
<feature type="transmembrane region" description="Helical" evidence="16">
    <location>
        <begin position="875"/>
        <end position="899"/>
    </location>
</feature>
<evidence type="ECO:0000256" key="17">
    <source>
        <dbReference type="SAM" id="Coils"/>
    </source>
</evidence>
<sequence length="1114" mass="124990">MVDAVFAILEDRKRHRADDIANARLTDVFDKNENCFKLKRWSNVAVGDIIKVENRDLAPADIVILATYRSPDAITTGICYVETKSLDGETNLKIRNAMNVTMFDSENINNLHKLRGRIECEHPNNNINTFQGVLILEAGEKEPITHANTILRGCILRNSKWVYGLVFNTGRDTKIMQGMTAVPAKMSSMDRLLNKYILMMLLVLLTCSILGASGCTSWNEKGLVAWYLGDTLPTNHRSVGWMTMFSYYFLLMYQFIPISLNVSMSMVKFLQAQFIQWDKHIYHEATDSPALVRSMSLNEELGQVSYIFTDKTGTLTCNVMDFRKCSIAGISYGHGTTEIGLAAKKRSGGVINMECLEQQRGSDTRHVNFDGPELFMAIKGEAGKEQRKKIERFFTHLAICHSVTPEVIEGSDEVTFSASSPDEQALVAGASYFGYQFVGRTPGTVQLQFHGVPREFEILEVFAFTSARARMSTIVRHPNGMIVLYTKGADNALYPRLENSDSSQLLQQVTRQHINDYAEEGLRTLIIAMRDIDVEYYERWRKKYYLAKSNLVAIERQKEELDNDIDDCMNEIEVKLELLGATAIEDRLQKGVPKTLSNLSAAGIKTWVLTGDKEETAINIGYACQLLTNDMKIIVMNSRCYRTSLAIREEIDAHIIARIAEIDASGDGKDTLKQIGFVIDGETLALVMKDGTKNSLATLSQFCTAVIACRVSPSQKAEVVALIKKAIPSARTLSIGDGANDVPMIQEAHIGVGISGQEGLQAVNSSDYAIAQFRFLERLILVHGRRNYKRLSTLALYIFYKNILLTMSQFLYAFLNGFSGQKFFLEAGVQIYNIVLTSLPVILLSVLDQDVADRFALNHPPLYYSGLQGTGLNKYVFVGWVLDALFQSAVITFGTILSYNSTLRHGKSGSMWLDGNTILTIIVFVANIKLLPHQHSFHWFNFLATIGSIAVWIVIALIAGRVSFLSDFFWSDMMIITFSCFTFWLDALLIPFVALLITFTIGRIKAEFYPDYVQLVKEVSKFKLDEKLLLSQNVRSLIAPSILHLKYLKGRVTKGGSGLVMPSVRQKRSKTTRKLYNGFAFSTDDDSNKTESRNALKSSFKIRKSSVRCETTKM</sequence>
<dbReference type="PROSITE" id="PS00154">
    <property type="entry name" value="ATPASE_E1_E2"/>
    <property type="match status" value="1"/>
</dbReference>
<feature type="domain" description="P-type ATPase C-terminal" evidence="18">
    <location>
        <begin position="763"/>
        <end position="1010"/>
    </location>
</feature>
<keyword evidence="6 14" id="KW-0547">Nucleotide-binding</keyword>
<name>F0W600_9STRA</name>
<evidence type="ECO:0000256" key="5">
    <source>
        <dbReference type="ARBA" id="ARBA00022723"/>
    </source>
</evidence>
<dbReference type="NCBIfam" id="TIGR01652">
    <property type="entry name" value="ATPase-Plipid"/>
    <property type="match status" value="1"/>
</dbReference>
<keyword evidence="3" id="KW-0813">Transport</keyword>
<evidence type="ECO:0000256" key="11">
    <source>
        <dbReference type="ARBA" id="ARBA00023136"/>
    </source>
</evidence>
<comment type="subcellular location">
    <subcellularLocation>
        <location evidence="1">Endomembrane system</location>
        <topology evidence="1">Multi-pass membrane protein</topology>
    </subcellularLocation>
    <subcellularLocation>
        <location evidence="16">Membrane</location>
        <topology evidence="16">Multi-pass membrane protein</topology>
    </subcellularLocation>
</comment>
<dbReference type="PANTHER" id="PTHR24092">
    <property type="entry name" value="PROBABLE PHOSPHOLIPID-TRANSPORTING ATPASE"/>
    <property type="match status" value="1"/>
</dbReference>
<dbReference type="GO" id="GO:0016887">
    <property type="term" value="F:ATP hydrolysis activity"/>
    <property type="evidence" value="ECO:0007669"/>
    <property type="project" value="InterPro"/>
</dbReference>
<feature type="binding site" evidence="14">
    <location>
        <position position="311"/>
    </location>
    <ligand>
        <name>ATP</name>
        <dbReference type="ChEBI" id="CHEBI:30616"/>
    </ligand>
</feature>
<evidence type="ECO:0000256" key="6">
    <source>
        <dbReference type="ARBA" id="ARBA00022741"/>
    </source>
</evidence>
<dbReference type="SFLD" id="SFLDF00027">
    <property type="entry name" value="p-type_atpase"/>
    <property type="match status" value="1"/>
</dbReference>
<dbReference type="GO" id="GO:0005524">
    <property type="term" value="F:ATP binding"/>
    <property type="evidence" value="ECO:0007669"/>
    <property type="project" value="UniProtKB-UniRule"/>
</dbReference>
<feature type="transmembrane region" description="Helical" evidence="16">
    <location>
        <begin position="196"/>
        <end position="219"/>
    </location>
</feature>
<dbReference type="InterPro" id="IPR044492">
    <property type="entry name" value="P_typ_ATPase_HD_dom"/>
</dbReference>
<dbReference type="InterPro" id="IPR032630">
    <property type="entry name" value="P_typ_ATPase_c"/>
</dbReference>
<keyword evidence="10 16" id="KW-1133">Transmembrane helix</keyword>
<proteinExistence type="inferred from homology"/>
<feature type="binding site" evidence="15">
    <location>
        <position position="312"/>
    </location>
    <ligand>
        <name>Mg(2+)</name>
        <dbReference type="ChEBI" id="CHEBI:18420"/>
    </ligand>
</feature>
<evidence type="ECO:0000256" key="9">
    <source>
        <dbReference type="ARBA" id="ARBA00022967"/>
    </source>
</evidence>
<feature type="binding site" evidence="15">
    <location>
        <position position="737"/>
    </location>
    <ligand>
        <name>Mg(2+)</name>
        <dbReference type="ChEBI" id="CHEBI:18420"/>
    </ligand>
</feature>
<accession>F0W600</accession>
<dbReference type="Pfam" id="PF13246">
    <property type="entry name" value="Cation_ATPase"/>
    <property type="match status" value="1"/>
</dbReference>
<evidence type="ECO:0000256" key="1">
    <source>
        <dbReference type="ARBA" id="ARBA00004127"/>
    </source>
</evidence>
<dbReference type="PRINTS" id="PR00119">
    <property type="entry name" value="CATATPASE"/>
</dbReference>
<dbReference type="InterPro" id="IPR023299">
    <property type="entry name" value="ATPase_P-typ_cyto_dom_N"/>
</dbReference>
<feature type="binding site" evidence="14">
    <location>
        <position position="740"/>
    </location>
    <ligand>
        <name>ATP</name>
        <dbReference type="ChEBI" id="CHEBI:30616"/>
    </ligand>
</feature>
<feature type="transmembrane region" description="Helical" evidence="16">
    <location>
        <begin position="974"/>
        <end position="999"/>
    </location>
</feature>
<gene>
    <name evidence="19" type="primary">AlNc14C22G2305</name>
    <name evidence="19" type="ORF">ALNC14_026850</name>
</gene>
<dbReference type="Gene3D" id="2.70.150.10">
    <property type="entry name" value="Calcium-transporting ATPase, cytoplasmic transduction domain A"/>
    <property type="match status" value="1"/>
</dbReference>
<keyword evidence="8 15" id="KW-0460">Magnesium</keyword>
<evidence type="ECO:0000256" key="14">
    <source>
        <dbReference type="PIRSR" id="PIRSR606539-2"/>
    </source>
</evidence>
<dbReference type="InterPro" id="IPR006539">
    <property type="entry name" value="P-type_ATPase_IV"/>
</dbReference>
<feature type="binding site" evidence="15">
    <location>
        <position position="741"/>
    </location>
    <ligand>
        <name>Mg(2+)</name>
        <dbReference type="ChEBI" id="CHEBI:18420"/>
    </ligand>
</feature>
<dbReference type="Gene3D" id="3.40.50.1000">
    <property type="entry name" value="HAD superfamily/HAD-like"/>
    <property type="match status" value="1"/>
</dbReference>
<evidence type="ECO:0000256" key="15">
    <source>
        <dbReference type="PIRSR" id="PIRSR606539-3"/>
    </source>
</evidence>
<dbReference type="AlphaFoldDB" id="F0W600"/>
<keyword evidence="7 14" id="KW-0067">ATP-binding</keyword>
<dbReference type="GO" id="GO:0000287">
    <property type="term" value="F:magnesium ion binding"/>
    <property type="evidence" value="ECO:0007669"/>
    <property type="project" value="UniProtKB-UniRule"/>
</dbReference>
<evidence type="ECO:0000259" key="18">
    <source>
        <dbReference type="Pfam" id="PF16212"/>
    </source>
</evidence>
<dbReference type="InterPro" id="IPR023298">
    <property type="entry name" value="ATPase_P-typ_TM_dom_sf"/>
</dbReference>
<evidence type="ECO:0000256" key="16">
    <source>
        <dbReference type="RuleBase" id="RU362033"/>
    </source>
</evidence>
<dbReference type="SFLD" id="SFLDG00002">
    <property type="entry name" value="C1.7:_P-type_atpase_like"/>
    <property type="match status" value="1"/>
</dbReference>
<evidence type="ECO:0000256" key="3">
    <source>
        <dbReference type="ARBA" id="ARBA00022448"/>
    </source>
</evidence>
<dbReference type="Gene3D" id="3.40.1110.10">
    <property type="entry name" value="Calcium-transporting ATPase, cytoplasmic domain N"/>
    <property type="match status" value="1"/>
</dbReference>
<dbReference type="InterPro" id="IPR023214">
    <property type="entry name" value="HAD_sf"/>
</dbReference>
<evidence type="ECO:0000256" key="13">
    <source>
        <dbReference type="PIRSR" id="PIRSR606539-1"/>
    </source>
</evidence>
<keyword evidence="17" id="KW-0175">Coiled coil</keyword>
<dbReference type="GO" id="GO:0005886">
    <property type="term" value="C:plasma membrane"/>
    <property type="evidence" value="ECO:0007669"/>
    <property type="project" value="TreeGrafter"/>
</dbReference>
<reference evidence="19" key="2">
    <citation type="submission" date="2011-02" db="EMBL/GenBank/DDBJ databases">
        <authorList>
            <person name="MacLean D."/>
        </authorList>
    </citation>
    <scope>NUCLEOTIDE SEQUENCE</scope>
</reference>
<dbReference type="InterPro" id="IPR008250">
    <property type="entry name" value="ATPase_P-typ_transduc_dom_A_sf"/>
</dbReference>
<keyword evidence="4 16" id="KW-0812">Transmembrane</keyword>
<protein>
    <recommendedName>
        <fullName evidence="16">Phospholipid-transporting ATPase</fullName>
        <ecNumber evidence="16">7.6.2.1</ecNumber>
    </recommendedName>
</protein>
<dbReference type="FunFam" id="3.40.50.1000:FF:000014">
    <property type="entry name" value="Phospholipid-transporting ATPase"/>
    <property type="match status" value="1"/>
</dbReference>
<keyword evidence="5 15" id="KW-0479">Metal-binding</keyword>
<feature type="binding site" evidence="14">
    <location>
        <position position="464"/>
    </location>
    <ligand>
        <name>ATP</name>
        <dbReference type="ChEBI" id="CHEBI:30616"/>
    </ligand>
</feature>
<dbReference type="PANTHER" id="PTHR24092:SF180">
    <property type="entry name" value="PHOSPHOLIPID-TRANSPORTING ATPASE DNF1-RELATED"/>
    <property type="match status" value="1"/>
</dbReference>
<dbReference type="SFLD" id="SFLDS00003">
    <property type="entry name" value="Haloacid_Dehalogenase"/>
    <property type="match status" value="1"/>
</dbReference>
<dbReference type="HOGENOM" id="CLU_000846_5_2_1"/>